<proteinExistence type="predicted"/>
<dbReference type="Proteomes" id="UP000617340">
    <property type="component" value="Unassembled WGS sequence"/>
</dbReference>
<name>A0A834JIN2_VESGE</name>
<keyword evidence="3" id="KW-1185">Reference proteome</keyword>
<evidence type="ECO:0000313" key="2">
    <source>
        <dbReference type="EMBL" id="KAF7388286.1"/>
    </source>
</evidence>
<organism evidence="2 3">
    <name type="scientific">Vespula germanica</name>
    <name type="common">German yellow jacket</name>
    <name type="synonym">Paravespula germanica</name>
    <dbReference type="NCBI Taxonomy" id="30212"/>
    <lineage>
        <taxon>Eukaryota</taxon>
        <taxon>Metazoa</taxon>
        <taxon>Ecdysozoa</taxon>
        <taxon>Arthropoda</taxon>
        <taxon>Hexapoda</taxon>
        <taxon>Insecta</taxon>
        <taxon>Pterygota</taxon>
        <taxon>Neoptera</taxon>
        <taxon>Endopterygota</taxon>
        <taxon>Hymenoptera</taxon>
        <taxon>Apocrita</taxon>
        <taxon>Aculeata</taxon>
        <taxon>Vespoidea</taxon>
        <taxon>Vespidae</taxon>
        <taxon>Vespinae</taxon>
        <taxon>Vespula</taxon>
    </lineage>
</organism>
<evidence type="ECO:0000313" key="3">
    <source>
        <dbReference type="Proteomes" id="UP000617340"/>
    </source>
</evidence>
<feature type="region of interest" description="Disordered" evidence="1">
    <location>
        <begin position="143"/>
        <end position="164"/>
    </location>
</feature>
<comment type="caution">
    <text evidence="2">The sequence shown here is derived from an EMBL/GenBank/DDBJ whole genome shotgun (WGS) entry which is preliminary data.</text>
</comment>
<dbReference type="AlphaFoldDB" id="A0A834JIN2"/>
<dbReference type="EMBL" id="JACSDZ010000013">
    <property type="protein sequence ID" value="KAF7388286.1"/>
    <property type="molecule type" value="Genomic_DNA"/>
</dbReference>
<sequence>MRDSATCEKAKCLIGKSEIQIGSASRVLLRFSFVTDNEPNVSNANNFGDASTLTVSWKWEGRGQRYYANRITGDIVDISQSNRIRACLRNLLPESCAGLTVLRLASSFGRKIERKDVSERQHARAWDARLESWRFFDKFRGSAGNGEADERDSGGARWKSSNKPYVNSSPIRGLGGLCHGPRGPLVCSCASRFRTGRDHIKAAVGRALSAIRPTVPSFVTPQPI</sequence>
<evidence type="ECO:0000256" key="1">
    <source>
        <dbReference type="SAM" id="MobiDB-lite"/>
    </source>
</evidence>
<protein>
    <submittedName>
        <fullName evidence="2">Uncharacterized protein</fullName>
    </submittedName>
</protein>
<reference evidence="2" key="1">
    <citation type="journal article" date="2020" name="G3 (Bethesda)">
        <title>High-Quality Assemblies for Three Invasive Social Wasps from the &lt;i&gt;Vespula&lt;/i&gt; Genus.</title>
        <authorList>
            <person name="Harrop T.W.R."/>
            <person name="Guhlin J."/>
            <person name="McLaughlin G.M."/>
            <person name="Permina E."/>
            <person name="Stockwell P."/>
            <person name="Gilligan J."/>
            <person name="Le Lec M.F."/>
            <person name="Gruber M.A.M."/>
            <person name="Quinn O."/>
            <person name="Lovegrove M."/>
            <person name="Duncan E.J."/>
            <person name="Remnant E.J."/>
            <person name="Van Eeckhoven J."/>
            <person name="Graham B."/>
            <person name="Knapp R.A."/>
            <person name="Langford K.W."/>
            <person name="Kronenberg Z."/>
            <person name="Press M.O."/>
            <person name="Eacker S.M."/>
            <person name="Wilson-Rankin E.E."/>
            <person name="Purcell J."/>
            <person name="Lester P.J."/>
            <person name="Dearden P.K."/>
        </authorList>
    </citation>
    <scope>NUCLEOTIDE SEQUENCE</scope>
    <source>
        <strain evidence="2">Linc-1</strain>
    </source>
</reference>
<gene>
    <name evidence="2" type="ORF">HZH68_012228</name>
</gene>
<accession>A0A834JIN2</accession>